<keyword evidence="5" id="KW-0067">ATP-binding</keyword>
<evidence type="ECO:0000256" key="2">
    <source>
        <dbReference type="ARBA" id="ARBA00022679"/>
    </source>
</evidence>
<evidence type="ECO:0000256" key="4">
    <source>
        <dbReference type="ARBA" id="ARBA00022777"/>
    </source>
</evidence>
<dbReference type="InterPro" id="IPR002173">
    <property type="entry name" value="Carboh/pur_kinase_PfkB_CS"/>
</dbReference>
<dbReference type="GO" id="GO:0009024">
    <property type="term" value="F:tagatose-6-phosphate kinase activity"/>
    <property type="evidence" value="ECO:0007669"/>
    <property type="project" value="UniProtKB-EC"/>
</dbReference>
<evidence type="ECO:0000256" key="3">
    <source>
        <dbReference type="ARBA" id="ARBA00022741"/>
    </source>
</evidence>
<proteinExistence type="inferred from homology"/>
<dbReference type="EMBL" id="JACBYW010000001">
    <property type="protein sequence ID" value="NYH77074.1"/>
    <property type="molecule type" value="Genomic_DNA"/>
</dbReference>
<dbReference type="GO" id="GO:0044281">
    <property type="term" value="P:small molecule metabolic process"/>
    <property type="evidence" value="ECO:0007669"/>
    <property type="project" value="UniProtKB-ARBA"/>
</dbReference>
<accession>A0A852YP65</accession>
<keyword evidence="3" id="KW-0547">Nucleotide-binding</keyword>
<dbReference type="GO" id="GO:0008443">
    <property type="term" value="F:phosphofructokinase activity"/>
    <property type="evidence" value="ECO:0007669"/>
    <property type="project" value="TreeGrafter"/>
</dbReference>
<gene>
    <name evidence="8" type="ORF">FHR84_000388</name>
</gene>
<reference evidence="8 9" key="1">
    <citation type="submission" date="2020-07" db="EMBL/GenBank/DDBJ databases">
        <title>Genomic Encyclopedia of Type Strains, Phase III (KMG-III): the genomes of soil and plant-associated and newly described type strains.</title>
        <authorList>
            <person name="Whitman W."/>
        </authorList>
    </citation>
    <scope>NUCLEOTIDE SEQUENCE [LARGE SCALE GENOMIC DNA]</scope>
    <source>
        <strain evidence="8 9">CECT 8576</strain>
    </source>
</reference>
<sequence>MIVTVTANPALDVTYGLDRLVPNHAHRVRSVRQRAGGKGVNVARVLRRLGHETRVVAAVGGTTGALVRGDLEAAELPRDLVEIAGESRRTVTLVSGEDGQATLLNEPGPTVRSQEWAELSELVRRVGASASVVVFAGSLPPGVAGSEYAQLVAMLAEQGVPTVLDTSGDALRAGVTGGPDIVKPNAEELAELTSTADPVEGATALRELGARDVVVSLGSDGLLAVTGAGSWRASPSRTVPGNPTGAGDAVVAALAAGLRNGTRWPDRLREAVAASTSAVAAPVAGDIDESHYRGELRAARVSTVDGQEEFHGAGSHG</sequence>
<organism evidence="8 9">
    <name type="scientific">Actinopolyspora biskrensis</name>
    <dbReference type="NCBI Taxonomy" id="1470178"/>
    <lineage>
        <taxon>Bacteria</taxon>
        <taxon>Bacillati</taxon>
        <taxon>Actinomycetota</taxon>
        <taxon>Actinomycetes</taxon>
        <taxon>Actinopolysporales</taxon>
        <taxon>Actinopolysporaceae</taxon>
        <taxon>Actinopolyspora</taxon>
    </lineage>
</organism>
<comment type="caution">
    <text evidence="8">The sequence shown here is derived from an EMBL/GenBank/DDBJ whole genome shotgun (WGS) entry which is preliminary data.</text>
</comment>
<dbReference type="InterPro" id="IPR029056">
    <property type="entry name" value="Ribokinase-like"/>
</dbReference>
<dbReference type="CDD" id="cd01164">
    <property type="entry name" value="FruK_PfkB_like"/>
    <property type="match status" value="1"/>
</dbReference>
<dbReference type="Proteomes" id="UP000548304">
    <property type="component" value="Unassembled WGS sequence"/>
</dbReference>
<feature type="domain" description="Carbohydrate kinase PfkB" evidence="7">
    <location>
        <begin position="17"/>
        <end position="281"/>
    </location>
</feature>
<comment type="similarity">
    <text evidence="1">Belongs to the carbohydrate kinase PfkB family.</text>
</comment>
<keyword evidence="2 6" id="KW-0808">Transferase</keyword>
<dbReference type="PROSITE" id="PS00584">
    <property type="entry name" value="PFKB_KINASES_2"/>
    <property type="match status" value="1"/>
</dbReference>
<dbReference type="PANTHER" id="PTHR46566">
    <property type="entry name" value="1-PHOSPHOFRUCTOKINASE-RELATED"/>
    <property type="match status" value="1"/>
</dbReference>
<dbReference type="AlphaFoldDB" id="A0A852YP65"/>
<name>A0A852YP65_9ACTN</name>
<dbReference type="RefSeq" id="WP_179533681.1">
    <property type="nucleotide sequence ID" value="NZ_JACBYW010000001.1"/>
</dbReference>
<evidence type="ECO:0000259" key="7">
    <source>
        <dbReference type="Pfam" id="PF00294"/>
    </source>
</evidence>
<evidence type="ECO:0000313" key="9">
    <source>
        <dbReference type="Proteomes" id="UP000548304"/>
    </source>
</evidence>
<dbReference type="NCBIfam" id="TIGR03168">
    <property type="entry name" value="1-PFK"/>
    <property type="match status" value="1"/>
</dbReference>
<dbReference type="GO" id="GO:0005524">
    <property type="term" value="F:ATP binding"/>
    <property type="evidence" value="ECO:0007669"/>
    <property type="project" value="UniProtKB-KW"/>
</dbReference>
<dbReference type="InterPro" id="IPR017583">
    <property type="entry name" value="Tagatose/fructose_Pkinase"/>
</dbReference>
<evidence type="ECO:0000256" key="6">
    <source>
        <dbReference type="PIRNR" id="PIRNR000535"/>
    </source>
</evidence>
<keyword evidence="4 8" id="KW-0418">Kinase</keyword>
<dbReference type="PROSITE" id="PS00583">
    <property type="entry name" value="PFKB_KINASES_1"/>
    <property type="match status" value="1"/>
</dbReference>
<keyword evidence="9" id="KW-1185">Reference proteome</keyword>
<dbReference type="PIRSF" id="PIRSF000535">
    <property type="entry name" value="1PFK/6PFK/LacC"/>
    <property type="match status" value="1"/>
</dbReference>
<dbReference type="Pfam" id="PF00294">
    <property type="entry name" value="PfkB"/>
    <property type="match status" value="1"/>
</dbReference>
<protein>
    <submittedName>
        <fullName evidence="8">Tagatose 6-phosphate kinase</fullName>
        <ecNumber evidence="8">2.7.1.144</ecNumber>
    </submittedName>
</protein>
<dbReference type="EC" id="2.7.1.144" evidence="8"/>
<dbReference type="PANTHER" id="PTHR46566:SF5">
    <property type="entry name" value="1-PHOSPHOFRUCTOKINASE"/>
    <property type="match status" value="1"/>
</dbReference>
<evidence type="ECO:0000313" key="8">
    <source>
        <dbReference type="EMBL" id="NYH77074.1"/>
    </source>
</evidence>
<dbReference type="GO" id="GO:0016052">
    <property type="term" value="P:carbohydrate catabolic process"/>
    <property type="evidence" value="ECO:0007669"/>
    <property type="project" value="UniProtKB-ARBA"/>
</dbReference>
<evidence type="ECO:0000256" key="1">
    <source>
        <dbReference type="ARBA" id="ARBA00010688"/>
    </source>
</evidence>
<dbReference type="FunFam" id="3.40.1190.20:FF:000001">
    <property type="entry name" value="Phosphofructokinase"/>
    <property type="match status" value="1"/>
</dbReference>
<dbReference type="GO" id="GO:0005829">
    <property type="term" value="C:cytosol"/>
    <property type="evidence" value="ECO:0007669"/>
    <property type="project" value="TreeGrafter"/>
</dbReference>
<dbReference type="InterPro" id="IPR011611">
    <property type="entry name" value="PfkB_dom"/>
</dbReference>
<dbReference type="Gene3D" id="3.40.1190.20">
    <property type="match status" value="1"/>
</dbReference>
<evidence type="ECO:0000256" key="5">
    <source>
        <dbReference type="ARBA" id="ARBA00022840"/>
    </source>
</evidence>
<dbReference type="SUPFAM" id="SSF53613">
    <property type="entry name" value="Ribokinase-like"/>
    <property type="match status" value="1"/>
</dbReference>